<reference evidence="1 2" key="1">
    <citation type="submission" date="2018-06" db="EMBL/GenBank/DDBJ databases">
        <title>Genomic Encyclopedia of Type Strains, Phase III (KMG-III): the genomes of soil and plant-associated and newly described type strains.</title>
        <authorList>
            <person name="Whitman W."/>
        </authorList>
    </citation>
    <scope>NUCLEOTIDE SEQUENCE [LARGE SCALE GENOMIC DNA]</scope>
    <source>
        <strain evidence="1 2">CGMCC 4.7090</strain>
    </source>
</reference>
<evidence type="ECO:0000313" key="1">
    <source>
        <dbReference type="EMBL" id="RAK32819.1"/>
    </source>
</evidence>
<dbReference type="Proteomes" id="UP000249341">
    <property type="component" value="Unassembled WGS sequence"/>
</dbReference>
<protein>
    <submittedName>
        <fullName evidence="1">Uncharacterized protein</fullName>
    </submittedName>
</protein>
<dbReference type="OrthoDB" id="3298316at2"/>
<comment type="caution">
    <text evidence="1">The sequence shown here is derived from an EMBL/GenBank/DDBJ whole genome shotgun (WGS) entry which is preliminary data.</text>
</comment>
<sequence length="65" mass="7586">MTNRYERLKMHRAMQRRIRLVVEERRMAFAAREPEPTVDLETTMEIPPPALLPQRAVGRVAIQSA</sequence>
<evidence type="ECO:0000313" key="2">
    <source>
        <dbReference type="Proteomes" id="UP000249341"/>
    </source>
</evidence>
<name>A0A327ZBX9_9ACTN</name>
<keyword evidence="2" id="KW-1185">Reference proteome</keyword>
<gene>
    <name evidence="1" type="ORF">B0I29_113114</name>
</gene>
<dbReference type="EMBL" id="QLMJ01000013">
    <property type="protein sequence ID" value="RAK32819.1"/>
    <property type="molecule type" value="Genomic_DNA"/>
</dbReference>
<dbReference type="AlphaFoldDB" id="A0A327ZBX9"/>
<dbReference type="RefSeq" id="WP_111651723.1">
    <property type="nucleotide sequence ID" value="NZ_JACHWI010000005.1"/>
</dbReference>
<proteinExistence type="predicted"/>
<accession>A0A327ZBX9</accession>
<organism evidence="1 2">
    <name type="scientific">Actinoplanes lutulentus</name>
    <dbReference type="NCBI Taxonomy" id="1287878"/>
    <lineage>
        <taxon>Bacteria</taxon>
        <taxon>Bacillati</taxon>
        <taxon>Actinomycetota</taxon>
        <taxon>Actinomycetes</taxon>
        <taxon>Micromonosporales</taxon>
        <taxon>Micromonosporaceae</taxon>
        <taxon>Actinoplanes</taxon>
    </lineage>
</organism>